<comment type="similarity">
    <text evidence="3">Belongs to the protein kinase superfamily. RIO-type Ser/Thr kinase family.</text>
</comment>
<comment type="subunit">
    <text evidence="17">Associated with late 40S pre-ribosomal particles. Interacts with PLK1 (via its N-terminus).</text>
</comment>
<proteinExistence type="inferred from homology"/>
<evidence type="ECO:0000256" key="16">
    <source>
        <dbReference type="ARBA" id="ARBA00048679"/>
    </source>
</evidence>
<keyword evidence="6" id="KW-0690">Ribosome biogenesis</keyword>
<dbReference type="PANTHER" id="PTHR45852:SF1">
    <property type="entry name" value="SERINE_THREONINE-PROTEIN KINASE RIO2"/>
    <property type="match status" value="1"/>
</dbReference>
<dbReference type="InterPro" id="IPR018934">
    <property type="entry name" value="RIO_dom"/>
</dbReference>
<dbReference type="InterPro" id="IPR030484">
    <property type="entry name" value="Rio2"/>
</dbReference>
<feature type="region of interest" description="Disordered" evidence="21">
    <location>
        <begin position="483"/>
        <end position="509"/>
    </location>
</feature>
<sequence length="509" mass="58096">MGRLDVSKLQYLSKDHFRLLTAVEMGMKNHELVPGPLVSAIAGLKHGGSSKVLRELAKHRLVCYEGGKHYDGYRLTNLGYDYLALKSLVSRGVIGSFGRQIGVGKESDIYLAGDEVAEKAKRCYVIKIHRLGRTSFRKIKEKRDYHGKRQSCSWIYLSRLSATREFAYMKALRERRFPVPEPIDFNRHCVVMEHIEGVPLCQVRELDDPAALYDALMDLIVQLANSGVIHSDFNEFNLMVTDEGKPILIDFPQMVSVSHSNAEMYFNRDVRCIIDYFKRKFNFESEFHPVFSDIERDDEIDVEVSASGFIKSVIGESADLPREEQEESEESGSNEESEPETDVNEDKNVEENSKFQSKDRETGEYKGSNDKEDDIDELQKGLENAMKDFSMKDNRLKEEDLLSRDAGTMTNEELKNRLGLQEELPVLEPDTVVDWSDVRQRRGDYAASLRSASTIPPEVIKEKIKKSLAKQEAIDIRKRITAKGDASATNRQRQFNKESVKKGGVWGWE</sequence>
<evidence type="ECO:0000256" key="20">
    <source>
        <dbReference type="ARBA" id="ARBA00076005"/>
    </source>
</evidence>
<dbReference type="Gene3D" id="3.30.200.20">
    <property type="entry name" value="Phosphorylase Kinase, domain 1"/>
    <property type="match status" value="1"/>
</dbReference>
<protein>
    <recommendedName>
        <fullName evidence="18">Serine/threonine-protein kinase RIO2</fullName>
        <ecNumber evidence="4">2.7.11.1</ecNumber>
    </recommendedName>
    <alternativeName>
        <fullName evidence="20">RIO kinase 2</fullName>
    </alternativeName>
    <alternativeName>
        <fullName evidence="19">Serine/threonine-protein kinase rio2</fullName>
    </alternativeName>
</protein>
<dbReference type="Gene3D" id="1.10.510.10">
    <property type="entry name" value="Transferase(Phosphotransferase) domain 1"/>
    <property type="match status" value="1"/>
</dbReference>
<dbReference type="Proteomes" id="UP001187531">
    <property type="component" value="Unassembled WGS sequence"/>
</dbReference>
<evidence type="ECO:0000256" key="7">
    <source>
        <dbReference type="ARBA" id="ARBA00022527"/>
    </source>
</evidence>
<keyword evidence="5" id="KW-0963">Cytoplasm</keyword>
<dbReference type="GO" id="GO:0005634">
    <property type="term" value="C:nucleus"/>
    <property type="evidence" value="ECO:0007669"/>
    <property type="project" value="TreeGrafter"/>
</dbReference>
<dbReference type="GO" id="GO:0005829">
    <property type="term" value="C:cytosol"/>
    <property type="evidence" value="ECO:0007669"/>
    <property type="project" value="TreeGrafter"/>
</dbReference>
<reference evidence="23" key="1">
    <citation type="submission" date="2023-07" db="EMBL/GenBank/DDBJ databases">
        <title>Chromosome-level genome assembly of Artemia franciscana.</title>
        <authorList>
            <person name="Jo E."/>
        </authorList>
    </citation>
    <scope>NUCLEOTIDE SEQUENCE</scope>
    <source>
        <tissue evidence="23">Whole body</tissue>
    </source>
</reference>
<keyword evidence="11" id="KW-0547">Nucleotide-binding</keyword>
<evidence type="ECO:0000256" key="5">
    <source>
        <dbReference type="ARBA" id="ARBA00022490"/>
    </source>
</evidence>
<comment type="caution">
    <text evidence="23">The sequence shown here is derived from an EMBL/GenBank/DDBJ whole genome shotgun (WGS) entry which is preliminary data.</text>
</comment>
<dbReference type="GO" id="GO:0030688">
    <property type="term" value="C:preribosome, small subunit precursor"/>
    <property type="evidence" value="ECO:0007669"/>
    <property type="project" value="TreeGrafter"/>
</dbReference>
<evidence type="ECO:0000256" key="11">
    <source>
        <dbReference type="ARBA" id="ARBA00022741"/>
    </source>
</evidence>
<feature type="domain" description="RIO kinase" evidence="22">
    <location>
        <begin position="66"/>
        <end position="292"/>
    </location>
</feature>
<keyword evidence="7" id="KW-0723">Serine/threonine-protein kinase</keyword>
<dbReference type="EMBL" id="JAVRJZ010000002">
    <property type="protein sequence ID" value="KAK2726222.1"/>
    <property type="molecule type" value="Genomic_DNA"/>
</dbReference>
<dbReference type="FunFam" id="1.10.510.10:FF:000307">
    <property type="entry name" value="Serine/threonine-protein kinase RIO2"/>
    <property type="match status" value="1"/>
</dbReference>
<dbReference type="EC" id="2.7.11.1" evidence="4"/>
<dbReference type="Gene3D" id="1.10.10.10">
    <property type="entry name" value="Winged helix-like DNA-binding domain superfamily/Winged helix DNA-binding domain"/>
    <property type="match status" value="1"/>
</dbReference>
<evidence type="ECO:0000256" key="8">
    <source>
        <dbReference type="ARBA" id="ARBA00022553"/>
    </source>
</evidence>
<evidence type="ECO:0000256" key="3">
    <source>
        <dbReference type="ARBA" id="ARBA00009196"/>
    </source>
</evidence>
<evidence type="ECO:0000256" key="6">
    <source>
        <dbReference type="ARBA" id="ARBA00022517"/>
    </source>
</evidence>
<keyword evidence="12" id="KW-0418">Kinase</keyword>
<evidence type="ECO:0000256" key="12">
    <source>
        <dbReference type="ARBA" id="ARBA00022777"/>
    </source>
</evidence>
<keyword evidence="14" id="KW-0460">Magnesium</keyword>
<dbReference type="InterPro" id="IPR036388">
    <property type="entry name" value="WH-like_DNA-bd_sf"/>
</dbReference>
<evidence type="ECO:0000256" key="19">
    <source>
        <dbReference type="ARBA" id="ARBA00068837"/>
    </source>
</evidence>
<dbReference type="GO" id="GO:0030490">
    <property type="term" value="P:maturation of SSU-rRNA"/>
    <property type="evidence" value="ECO:0007669"/>
    <property type="project" value="TreeGrafter"/>
</dbReference>
<keyword evidence="10" id="KW-0479">Metal-binding</keyword>
<keyword evidence="9" id="KW-0808">Transferase</keyword>
<evidence type="ECO:0000256" key="17">
    <source>
        <dbReference type="ARBA" id="ARBA00064676"/>
    </source>
</evidence>
<evidence type="ECO:0000256" key="2">
    <source>
        <dbReference type="ARBA" id="ARBA00004496"/>
    </source>
</evidence>
<comment type="cofactor">
    <cofactor evidence="1">
        <name>Mg(2+)</name>
        <dbReference type="ChEBI" id="CHEBI:18420"/>
    </cofactor>
</comment>
<gene>
    <name evidence="23" type="ORF">QYM36_000615</name>
</gene>
<dbReference type="InterPro" id="IPR015285">
    <property type="entry name" value="RIO2_wHTH_N"/>
</dbReference>
<comment type="catalytic activity">
    <reaction evidence="16">
        <text>L-seryl-[protein] + ATP = O-phospho-L-seryl-[protein] + ADP + H(+)</text>
        <dbReference type="Rhea" id="RHEA:17989"/>
        <dbReference type="Rhea" id="RHEA-COMP:9863"/>
        <dbReference type="Rhea" id="RHEA-COMP:11604"/>
        <dbReference type="ChEBI" id="CHEBI:15378"/>
        <dbReference type="ChEBI" id="CHEBI:29999"/>
        <dbReference type="ChEBI" id="CHEBI:30616"/>
        <dbReference type="ChEBI" id="CHEBI:83421"/>
        <dbReference type="ChEBI" id="CHEBI:456216"/>
        <dbReference type="EC" id="2.7.11.1"/>
    </reaction>
</comment>
<evidence type="ECO:0000313" key="24">
    <source>
        <dbReference type="Proteomes" id="UP001187531"/>
    </source>
</evidence>
<dbReference type="SMART" id="SM00090">
    <property type="entry name" value="RIO"/>
    <property type="match status" value="1"/>
</dbReference>
<evidence type="ECO:0000313" key="23">
    <source>
        <dbReference type="EMBL" id="KAK2726222.1"/>
    </source>
</evidence>
<evidence type="ECO:0000256" key="21">
    <source>
        <dbReference type="SAM" id="MobiDB-lite"/>
    </source>
</evidence>
<dbReference type="GO" id="GO:0046872">
    <property type="term" value="F:metal ion binding"/>
    <property type="evidence" value="ECO:0007669"/>
    <property type="project" value="UniProtKB-KW"/>
</dbReference>
<evidence type="ECO:0000259" key="22">
    <source>
        <dbReference type="SMART" id="SM00090"/>
    </source>
</evidence>
<evidence type="ECO:0000256" key="18">
    <source>
        <dbReference type="ARBA" id="ARBA00068353"/>
    </source>
</evidence>
<evidence type="ECO:0000256" key="10">
    <source>
        <dbReference type="ARBA" id="ARBA00022723"/>
    </source>
</evidence>
<evidence type="ECO:0000256" key="9">
    <source>
        <dbReference type="ARBA" id="ARBA00022679"/>
    </source>
</evidence>
<dbReference type="FunFam" id="3.30.200.20:FF:000052">
    <property type="entry name" value="Serine/threonine-protein kinase RIO2"/>
    <property type="match status" value="1"/>
</dbReference>
<keyword evidence="24" id="KW-1185">Reference proteome</keyword>
<organism evidence="23 24">
    <name type="scientific">Artemia franciscana</name>
    <name type="common">Brine shrimp</name>
    <name type="synonym">Artemia sanfranciscana</name>
    <dbReference type="NCBI Taxonomy" id="6661"/>
    <lineage>
        <taxon>Eukaryota</taxon>
        <taxon>Metazoa</taxon>
        <taxon>Ecdysozoa</taxon>
        <taxon>Arthropoda</taxon>
        <taxon>Crustacea</taxon>
        <taxon>Branchiopoda</taxon>
        <taxon>Anostraca</taxon>
        <taxon>Artemiidae</taxon>
        <taxon>Artemia</taxon>
    </lineage>
</organism>
<dbReference type="SUPFAM" id="SSF56112">
    <property type="entry name" value="Protein kinase-like (PK-like)"/>
    <property type="match status" value="1"/>
</dbReference>
<dbReference type="CDD" id="cd05144">
    <property type="entry name" value="RIO2_C"/>
    <property type="match status" value="1"/>
</dbReference>
<dbReference type="FunFam" id="1.10.10.10:FF:000053">
    <property type="entry name" value="Serine/threonine-protein kinase RIO2"/>
    <property type="match status" value="1"/>
</dbReference>
<evidence type="ECO:0000256" key="1">
    <source>
        <dbReference type="ARBA" id="ARBA00001946"/>
    </source>
</evidence>
<feature type="compositionally biased region" description="Basic and acidic residues" evidence="21">
    <location>
        <begin position="344"/>
        <end position="370"/>
    </location>
</feature>
<dbReference type="PANTHER" id="PTHR45852">
    <property type="entry name" value="SER/THR-PROTEIN KINASE RIO2"/>
    <property type="match status" value="1"/>
</dbReference>
<dbReference type="AlphaFoldDB" id="A0AA88LDB9"/>
<comment type="subcellular location">
    <subcellularLocation>
        <location evidence="2">Cytoplasm</location>
    </subcellularLocation>
</comment>
<feature type="region of interest" description="Disordered" evidence="21">
    <location>
        <begin position="315"/>
        <end position="375"/>
    </location>
</feature>
<dbReference type="InterPro" id="IPR036390">
    <property type="entry name" value="WH_DNA-bd_sf"/>
</dbReference>
<accession>A0AA88LDB9</accession>
<dbReference type="SUPFAM" id="SSF46785">
    <property type="entry name" value="Winged helix' DNA-binding domain"/>
    <property type="match status" value="1"/>
</dbReference>
<dbReference type="InterPro" id="IPR011009">
    <property type="entry name" value="Kinase-like_dom_sf"/>
</dbReference>
<evidence type="ECO:0000256" key="13">
    <source>
        <dbReference type="ARBA" id="ARBA00022840"/>
    </source>
</evidence>
<dbReference type="InterPro" id="IPR000687">
    <property type="entry name" value="RIO_kinase"/>
</dbReference>
<comment type="catalytic activity">
    <reaction evidence="15">
        <text>L-threonyl-[protein] + ATP = O-phospho-L-threonyl-[protein] + ADP + H(+)</text>
        <dbReference type="Rhea" id="RHEA:46608"/>
        <dbReference type="Rhea" id="RHEA-COMP:11060"/>
        <dbReference type="Rhea" id="RHEA-COMP:11605"/>
        <dbReference type="ChEBI" id="CHEBI:15378"/>
        <dbReference type="ChEBI" id="CHEBI:30013"/>
        <dbReference type="ChEBI" id="CHEBI:30616"/>
        <dbReference type="ChEBI" id="CHEBI:61977"/>
        <dbReference type="ChEBI" id="CHEBI:456216"/>
        <dbReference type="EC" id="2.7.11.1"/>
    </reaction>
</comment>
<evidence type="ECO:0000256" key="15">
    <source>
        <dbReference type="ARBA" id="ARBA00047899"/>
    </source>
</evidence>
<name>A0AA88LDB9_ARTSF</name>
<evidence type="ECO:0000256" key="14">
    <source>
        <dbReference type="ARBA" id="ARBA00022842"/>
    </source>
</evidence>
<keyword evidence="13" id="KW-0067">ATP-binding</keyword>
<dbReference type="GO" id="GO:0005524">
    <property type="term" value="F:ATP binding"/>
    <property type="evidence" value="ECO:0007669"/>
    <property type="project" value="UniProtKB-KW"/>
</dbReference>
<dbReference type="GO" id="GO:0004674">
    <property type="term" value="F:protein serine/threonine kinase activity"/>
    <property type="evidence" value="ECO:0007669"/>
    <property type="project" value="UniProtKB-KW"/>
</dbReference>
<feature type="compositionally biased region" description="Acidic residues" evidence="21">
    <location>
        <begin position="324"/>
        <end position="343"/>
    </location>
</feature>
<keyword evidence="8" id="KW-0597">Phosphoprotein</keyword>
<dbReference type="Pfam" id="PF01163">
    <property type="entry name" value="RIO1"/>
    <property type="match status" value="1"/>
</dbReference>
<dbReference type="Pfam" id="PF09202">
    <property type="entry name" value="Rio2_N"/>
    <property type="match status" value="1"/>
</dbReference>
<evidence type="ECO:0000256" key="4">
    <source>
        <dbReference type="ARBA" id="ARBA00012513"/>
    </source>
</evidence>